<evidence type="ECO:0000313" key="2">
    <source>
        <dbReference type="Proteomes" id="UP000005466"/>
    </source>
</evidence>
<dbReference type="EMBL" id="ADWY01003146">
    <property type="protein sequence ID" value="EGH18771.1"/>
    <property type="molecule type" value="Genomic_DNA"/>
</dbReference>
<protein>
    <submittedName>
        <fullName evidence="1">Methyl-accepting chemotaxis protein</fullName>
    </submittedName>
</protein>
<feature type="non-terminal residue" evidence="1">
    <location>
        <position position="51"/>
    </location>
</feature>
<sequence>GWKNENEAAFAKLDELTVQLGKNTAETLDVTLTQQLQRDYTKLRDGMRHQT</sequence>
<dbReference type="Proteomes" id="UP000005466">
    <property type="component" value="Unassembled WGS sequence"/>
</dbReference>
<gene>
    <name evidence="1" type="ORF">Pgy4_38011</name>
</gene>
<name>F3CHM9_PSESG</name>
<dbReference type="AlphaFoldDB" id="F3CHM9"/>
<feature type="non-terminal residue" evidence="1">
    <location>
        <position position="1"/>
    </location>
</feature>
<evidence type="ECO:0000313" key="1">
    <source>
        <dbReference type="EMBL" id="EGH18771.1"/>
    </source>
</evidence>
<dbReference type="HOGENOM" id="CLU_188749_0_0_6"/>
<proteinExistence type="predicted"/>
<comment type="caution">
    <text evidence="1">The sequence shown here is derived from an EMBL/GenBank/DDBJ whole genome shotgun (WGS) entry which is preliminary data.</text>
</comment>
<organism evidence="1 2">
    <name type="scientific">Pseudomonas savastanoi pv. glycinea str. race 4</name>
    <dbReference type="NCBI Taxonomy" id="875330"/>
    <lineage>
        <taxon>Bacteria</taxon>
        <taxon>Pseudomonadati</taxon>
        <taxon>Pseudomonadota</taxon>
        <taxon>Gammaproteobacteria</taxon>
        <taxon>Pseudomonadales</taxon>
        <taxon>Pseudomonadaceae</taxon>
        <taxon>Pseudomonas</taxon>
    </lineage>
</organism>
<accession>F3CHM9</accession>
<reference evidence="1 2" key="1">
    <citation type="journal article" date="2011" name="PLoS Pathog.">
        <title>Dynamic evolution of pathogenicity revealed by sequencing and comparative genomics of 19 Pseudomonas syringae isolates.</title>
        <authorList>
            <person name="Baltrus D.A."/>
            <person name="Nishimura M.T."/>
            <person name="Romanchuk A."/>
            <person name="Chang J.H."/>
            <person name="Mukhtar M.S."/>
            <person name="Cherkis K."/>
            <person name="Roach J."/>
            <person name="Grant S.R."/>
            <person name="Jones C.D."/>
            <person name="Dangl J.L."/>
        </authorList>
    </citation>
    <scope>NUCLEOTIDE SEQUENCE [LARGE SCALE GENOMIC DNA]</scope>
    <source>
        <strain evidence="2">race 4</strain>
    </source>
</reference>